<reference evidence="3 4" key="1">
    <citation type="submission" date="2019-08" db="EMBL/GenBank/DDBJ databases">
        <title>Complete genome sequence of Rhodanobacter glycinis strain T01E-68 isolated from tomato root.</title>
        <authorList>
            <person name="Weon H.-Y."/>
            <person name="Lee S.A."/>
        </authorList>
    </citation>
    <scope>NUCLEOTIDE SEQUENCE [LARGE SCALE GENOMIC DNA]</scope>
    <source>
        <strain evidence="3 4">T01E-68</strain>
    </source>
</reference>
<protein>
    <submittedName>
        <fullName evidence="3">Site-specific integrase</fullName>
    </submittedName>
</protein>
<dbReference type="InterPro" id="IPR011010">
    <property type="entry name" value="DNA_brk_join_enz"/>
</dbReference>
<dbReference type="GO" id="GO:0003677">
    <property type="term" value="F:DNA binding"/>
    <property type="evidence" value="ECO:0007669"/>
    <property type="project" value="InterPro"/>
</dbReference>
<dbReference type="Proteomes" id="UP000321807">
    <property type="component" value="Chromosome"/>
</dbReference>
<sequence>MPDFTALSPLYAYVLQMPNVTVVQVTIVDQGRSLPALVVVDENSGASFHRELLASARKFRFSGWGLEHINRYVRTIGRFIEFYVALGLPVLDEAGLQRLVWEYLDARFYGTLNSEDMRKRELYWKPCRWNTVRHDCRAISDFSDFCSRSYGYLPLVESSRVQHLERGSSYAALQGLKTAAERTVLGHLRLLRKPKANAAMPGRKQMVTSGMGRAVMSVQQAWDVIDAEKNPTYRMIWLLGFWGGPRICEQLNMWRCDVLPGDVRRLLFNKDPFRDTPLVVLANPWESTYCGDLGRETISRRVLLAEKFEMHPRPDLRVLDGGVRKSLWAGWKGMLETNEARHISQVFWADHEAAREYGALFESVIDHQFDLGIHRQHPYLLVNLDPRHADWVGSPLKLSNVSKAWNRAVSRVGLVPHRFGVSIHGMRHFYKSYVEELGLSRKVIQIMMRHRSLSSQDLYGGLSDRIVRELLAVSSRRRRNKIEGR</sequence>
<dbReference type="RefSeq" id="WP_147627000.1">
    <property type="nucleotide sequence ID" value="NZ_CP042807.1"/>
</dbReference>
<dbReference type="GO" id="GO:0015074">
    <property type="term" value="P:DNA integration"/>
    <property type="evidence" value="ECO:0007669"/>
    <property type="project" value="InterPro"/>
</dbReference>
<dbReference type="SUPFAM" id="SSF56349">
    <property type="entry name" value="DNA breaking-rejoining enzymes"/>
    <property type="match status" value="1"/>
</dbReference>
<name>A0A5B9E2A2_9GAMM</name>
<dbReference type="InterPro" id="IPR013762">
    <property type="entry name" value="Integrase-like_cat_sf"/>
</dbReference>
<dbReference type="EMBL" id="CP042807">
    <property type="protein sequence ID" value="QEE24396.1"/>
    <property type="molecule type" value="Genomic_DNA"/>
</dbReference>
<feature type="domain" description="Tyr recombinase" evidence="2">
    <location>
        <begin position="211"/>
        <end position="472"/>
    </location>
</feature>
<gene>
    <name evidence="3" type="ORF">CS053_07665</name>
</gene>
<dbReference type="Gene3D" id="1.10.443.10">
    <property type="entry name" value="Intergrase catalytic core"/>
    <property type="match status" value="1"/>
</dbReference>
<proteinExistence type="predicted"/>
<evidence type="ECO:0000313" key="4">
    <source>
        <dbReference type="Proteomes" id="UP000321807"/>
    </source>
</evidence>
<evidence type="ECO:0000256" key="1">
    <source>
        <dbReference type="ARBA" id="ARBA00023172"/>
    </source>
</evidence>
<accession>A0A5B9E2A2</accession>
<keyword evidence="1" id="KW-0233">DNA recombination</keyword>
<dbReference type="GO" id="GO:0006310">
    <property type="term" value="P:DNA recombination"/>
    <property type="evidence" value="ECO:0007669"/>
    <property type="project" value="UniProtKB-KW"/>
</dbReference>
<dbReference type="KEGG" id="rgl:CS053_07665"/>
<evidence type="ECO:0000259" key="2">
    <source>
        <dbReference type="PROSITE" id="PS51898"/>
    </source>
</evidence>
<evidence type="ECO:0000313" key="3">
    <source>
        <dbReference type="EMBL" id="QEE24396.1"/>
    </source>
</evidence>
<dbReference type="InterPro" id="IPR002104">
    <property type="entry name" value="Integrase_catalytic"/>
</dbReference>
<dbReference type="AlphaFoldDB" id="A0A5B9E2A2"/>
<dbReference type="PROSITE" id="PS51898">
    <property type="entry name" value="TYR_RECOMBINASE"/>
    <property type="match status" value="1"/>
</dbReference>
<organism evidence="3 4">
    <name type="scientific">Rhodanobacter glycinis</name>
    <dbReference type="NCBI Taxonomy" id="582702"/>
    <lineage>
        <taxon>Bacteria</taxon>
        <taxon>Pseudomonadati</taxon>
        <taxon>Pseudomonadota</taxon>
        <taxon>Gammaproteobacteria</taxon>
        <taxon>Lysobacterales</taxon>
        <taxon>Rhodanobacteraceae</taxon>
        <taxon>Rhodanobacter</taxon>
    </lineage>
</organism>